<dbReference type="InterPro" id="IPR010081">
    <property type="entry name" value="DiNH2opropionate_NH3_lyase"/>
</dbReference>
<name>A0A285UJ34_9STAP</name>
<evidence type="ECO:0000259" key="3">
    <source>
        <dbReference type="Pfam" id="PF00291"/>
    </source>
</evidence>
<dbReference type="AlphaFoldDB" id="A0A285UJ34"/>
<reference evidence="5" key="1">
    <citation type="submission" date="2017-08" db="EMBL/GenBank/DDBJ databases">
        <authorList>
            <person name="Varghese N."/>
            <person name="Submissions S."/>
        </authorList>
    </citation>
    <scope>NUCLEOTIDE SEQUENCE [LARGE SCALE GENOMIC DNA]</scope>
    <source>
        <strain evidence="5">DSM 23173</strain>
    </source>
</reference>
<keyword evidence="4" id="KW-0456">Lyase</keyword>
<dbReference type="SUPFAM" id="SSF53686">
    <property type="entry name" value="Tryptophan synthase beta subunit-like PLP-dependent enzymes"/>
    <property type="match status" value="1"/>
</dbReference>
<dbReference type="InterPro" id="IPR001926">
    <property type="entry name" value="TrpB-like_PALP"/>
</dbReference>
<dbReference type="GO" id="GO:1901605">
    <property type="term" value="P:alpha-amino acid metabolic process"/>
    <property type="evidence" value="ECO:0007669"/>
    <property type="project" value="UniProtKB-ARBA"/>
</dbReference>
<dbReference type="PANTHER" id="PTHR42937:SF1">
    <property type="entry name" value="DIAMINOPROPIONATE AMMONIA-LYASE"/>
    <property type="match status" value="1"/>
</dbReference>
<evidence type="ECO:0000256" key="1">
    <source>
        <dbReference type="ARBA" id="ARBA00001933"/>
    </source>
</evidence>
<dbReference type="RefSeq" id="WP_179647143.1">
    <property type="nucleotide sequence ID" value="NZ_OBQF01000003.1"/>
</dbReference>
<dbReference type="CDD" id="cd00640">
    <property type="entry name" value="Trp-synth-beta_II"/>
    <property type="match status" value="1"/>
</dbReference>
<dbReference type="PANTHER" id="PTHR42937">
    <property type="match status" value="1"/>
</dbReference>
<feature type="domain" description="Tryptophan synthase beta chain-like PALP" evidence="3">
    <location>
        <begin position="38"/>
        <end position="340"/>
    </location>
</feature>
<dbReference type="NCBIfam" id="NF006058">
    <property type="entry name" value="PRK08206.1"/>
    <property type="match status" value="1"/>
</dbReference>
<dbReference type="GO" id="GO:0008838">
    <property type="term" value="F:diaminopropionate ammonia-lyase activity"/>
    <property type="evidence" value="ECO:0007669"/>
    <property type="project" value="InterPro"/>
</dbReference>
<gene>
    <name evidence="4" type="ORF">SAMN05878391_1409</name>
</gene>
<dbReference type="Pfam" id="PF00291">
    <property type="entry name" value="PALP"/>
    <property type="match status" value="1"/>
</dbReference>
<protein>
    <submittedName>
        <fullName evidence="4">Diaminopropionate ammonia-lyase</fullName>
    </submittedName>
</protein>
<evidence type="ECO:0000256" key="2">
    <source>
        <dbReference type="ARBA" id="ARBA00022898"/>
    </source>
</evidence>
<dbReference type="InterPro" id="IPR036052">
    <property type="entry name" value="TrpB-like_PALP_sf"/>
</dbReference>
<dbReference type="EMBL" id="OBQF01000003">
    <property type="protein sequence ID" value="SOC41773.1"/>
    <property type="molecule type" value="Genomic_DNA"/>
</dbReference>
<dbReference type="GO" id="GO:0030170">
    <property type="term" value="F:pyridoxal phosphate binding"/>
    <property type="evidence" value="ECO:0007669"/>
    <property type="project" value="InterPro"/>
</dbReference>
<dbReference type="Gene3D" id="3.40.50.1100">
    <property type="match status" value="2"/>
</dbReference>
<accession>A0A285UJ34</accession>
<proteinExistence type="predicted"/>
<dbReference type="NCBIfam" id="TIGR01747">
    <property type="entry name" value="diampropi_NH3ly"/>
    <property type="match status" value="1"/>
</dbReference>
<evidence type="ECO:0000313" key="4">
    <source>
        <dbReference type="EMBL" id="SOC41773.1"/>
    </source>
</evidence>
<organism evidence="4 5">
    <name type="scientific">Salinicoccus kekensis</name>
    <dbReference type="NCBI Taxonomy" id="714307"/>
    <lineage>
        <taxon>Bacteria</taxon>
        <taxon>Bacillati</taxon>
        <taxon>Bacillota</taxon>
        <taxon>Bacilli</taxon>
        <taxon>Bacillales</taxon>
        <taxon>Staphylococcaceae</taxon>
        <taxon>Salinicoccus</taxon>
    </lineage>
</organism>
<comment type="cofactor">
    <cofactor evidence="1">
        <name>pyridoxal 5'-phosphate</name>
        <dbReference type="ChEBI" id="CHEBI:597326"/>
    </cofactor>
</comment>
<sequence length="393" mass="41696">MKWIQNKFKSTADAENYNGDFSLQEIQGAAHFHASMPQYEPTPLHELKNGAQSLGLGALFVKDESARFGLNAFKGLGASYAMAQHFAGKMVRDGQSLSFTDLLDAADSYPVETFATATEGNHGKGVAWGAHIFGQKGKVFLPDGAAKIRVQAVTDLGAEAIVTDMNYDDTVQYAAQEAAKNGWILMQDTAWEGYTEIPVDIMKGYTTIISEIRAQLGQNSLEGISHVVLQAGVGSFAGAMAAALYNLTGGRPPTIIIVEPAAADPLYRSAGTETGDPVRVYGDMDTTMAGLSCGAPSPVGWNILKATADCFVSCGDAVSDRGMRLYGKPDGGDPAVTSGASGALPLGFLAEVMTDERFSELKEDLGLDESSKVLLINTEGDTDPVHYKKVMKA</sequence>
<evidence type="ECO:0000313" key="5">
    <source>
        <dbReference type="Proteomes" id="UP000219412"/>
    </source>
</evidence>
<dbReference type="Proteomes" id="UP000219412">
    <property type="component" value="Unassembled WGS sequence"/>
</dbReference>
<keyword evidence="5" id="KW-1185">Reference proteome</keyword>
<keyword evidence="2" id="KW-0663">Pyridoxal phosphate</keyword>